<evidence type="ECO:0000259" key="1">
    <source>
        <dbReference type="Pfam" id="PF12937"/>
    </source>
</evidence>
<gene>
    <name evidence="2" type="ORF">V5O48_014103</name>
</gene>
<name>A0ABR3EY92_9AGAR</name>
<accession>A0ABR3EY92</accession>
<dbReference type="CDD" id="cd09917">
    <property type="entry name" value="F-box_SF"/>
    <property type="match status" value="1"/>
</dbReference>
<dbReference type="SUPFAM" id="SSF81383">
    <property type="entry name" value="F-box domain"/>
    <property type="match status" value="1"/>
</dbReference>
<reference evidence="2 3" key="1">
    <citation type="submission" date="2024-02" db="EMBL/GenBank/DDBJ databases">
        <title>A draft genome for the cacao thread blight pathogen Marasmius crinis-equi.</title>
        <authorList>
            <person name="Cohen S.P."/>
            <person name="Baruah I.K."/>
            <person name="Amoako-Attah I."/>
            <person name="Bukari Y."/>
            <person name="Meinhardt L.W."/>
            <person name="Bailey B.A."/>
        </authorList>
    </citation>
    <scope>NUCLEOTIDE SEQUENCE [LARGE SCALE GENOMIC DNA]</scope>
    <source>
        <strain evidence="2 3">GH-76</strain>
    </source>
</reference>
<evidence type="ECO:0000313" key="2">
    <source>
        <dbReference type="EMBL" id="KAL0567896.1"/>
    </source>
</evidence>
<dbReference type="InterPro" id="IPR001810">
    <property type="entry name" value="F-box_dom"/>
</dbReference>
<evidence type="ECO:0000313" key="3">
    <source>
        <dbReference type="Proteomes" id="UP001465976"/>
    </source>
</evidence>
<dbReference type="InterPro" id="IPR032675">
    <property type="entry name" value="LRR_dom_sf"/>
</dbReference>
<comment type="caution">
    <text evidence="2">The sequence shown here is derived from an EMBL/GenBank/DDBJ whole genome shotgun (WGS) entry which is preliminary data.</text>
</comment>
<sequence length="468" mass="53675">MITTTTSSINDLPAEVLLQVLEEIASFDATDGHTLPTSLFACSQVDRRWHLIACTPGLYKDIKVPFKALCERGFNTAYWTQTWLQRSGSHLVNMNVYVQEDIYQELFQFYALLESLIPHVSRLRSFSITASDEVTHDLPLLFHPLKYVDAPALEEVVLCHARNSRASERRVIMRSDPVQWSRFFWSSPKLRKVTLLGSITERPLENLTHLEMCNVVLKEHVFRRIATNCPHLEVLKLQRLHIPTPILTDPRSNDPLPLLSLRSLTLSFDLGVWEDYVDGRHTYILTRIEAPNLEYLEVDVGKLLVDITNVLPSPSSLMGLRRLSIQNMGSGFFFETDYFDELSMGRIEEIELVNTQPEPLGFDSTASKKQWAHVKSILIDSDDADDLVWLCQALIVRPQIQRVFLSPRSMKQLKENIAMIDLSDNLIWVGVRGHSGTLGIFESSEEGGHRLYAEDWLERRTALKVYRR</sequence>
<keyword evidence="3" id="KW-1185">Reference proteome</keyword>
<dbReference type="Gene3D" id="1.20.1280.50">
    <property type="match status" value="1"/>
</dbReference>
<organism evidence="2 3">
    <name type="scientific">Marasmius crinis-equi</name>
    <dbReference type="NCBI Taxonomy" id="585013"/>
    <lineage>
        <taxon>Eukaryota</taxon>
        <taxon>Fungi</taxon>
        <taxon>Dikarya</taxon>
        <taxon>Basidiomycota</taxon>
        <taxon>Agaricomycotina</taxon>
        <taxon>Agaricomycetes</taxon>
        <taxon>Agaricomycetidae</taxon>
        <taxon>Agaricales</taxon>
        <taxon>Marasmiineae</taxon>
        <taxon>Marasmiaceae</taxon>
        <taxon>Marasmius</taxon>
    </lineage>
</organism>
<dbReference type="EMBL" id="JBAHYK010001467">
    <property type="protein sequence ID" value="KAL0567896.1"/>
    <property type="molecule type" value="Genomic_DNA"/>
</dbReference>
<dbReference type="Proteomes" id="UP001465976">
    <property type="component" value="Unassembled WGS sequence"/>
</dbReference>
<dbReference type="Pfam" id="PF12937">
    <property type="entry name" value="F-box-like"/>
    <property type="match status" value="1"/>
</dbReference>
<feature type="domain" description="F-box" evidence="1">
    <location>
        <begin position="9"/>
        <end position="62"/>
    </location>
</feature>
<dbReference type="InterPro" id="IPR036047">
    <property type="entry name" value="F-box-like_dom_sf"/>
</dbReference>
<dbReference type="SUPFAM" id="SSF52047">
    <property type="entry name" value="RNI-like"/>
    <property type="match status" value="1"/>
</dbReference>
<dbReference type="Gene3D" id="3.80.10.10">
    <property type="entry name" value="Ribonuclease Inhibitor"/>
    <property type="match status" value="1"/>
</dbReference>
<proteinExistence type="predicted"/>
<protein>
    <recommendedName>
        <fullName evidence="1">F-box domain-containing protein</fullName>
    </recommendedName>
</protein>